<keyword evidence="2" id="KW-1185">Reference proteome</keyword>
<sequence>MVLYFPECVYRHHDMFPLAKKTLSVRKDTLMNVLHVLLVNKPKKEIALLENAQAYLKSMDQDLRAHNIRRVTFSVRPQNI</sequence>
<comment type="caution">
    <text evidence="1">The sequence shown here is derived from an EMBL/GenBank/DDBJ whole genome shotgun (WGS) entry which is preliminary data.</text>
</comment>
<gene>
    <name evidence="1" type="ORF">PsorP6_000665</name>
</gene>
<reference evidence="1 2" key="1">
    <citation type="journal article" date="2022" name="bioRxiv">
        <title>The genome of the oomycete Peronosclerospora sorghi, a cosmopolitan pathogen of maize and sorghum, is inflated with dispersed pseudogenes.</title>
        <authorList>
            <person name="Fletcher K."/>
            <person name="Martin F."/>
            <person name="Isakeit T."/>
            <person name="Cavanaugh K."/>
            <person name="Magill C."/>
            <person name="Michelmore R."/>
        </authorList>
    </citation>
    <scope>NUCLEOTIDE SEQUENCE [LARGE SCALE GENOMIC DNA]</scope>
    <source>
        <strain evidence="1">P6</strain>
    </source>
</reference>
<organism evidence="1 2">
    <name type="scientific">Peronosclerospora sorghi</name>
    <dbReference type="NCBI Taxonomy" id="230839"/>
    <lineage>
        <taxon>Eukaryota</taxon>
        <taxon>Sar</taxon>
        <taxon>Stramenopiles</taxon>
        <taxon>Oomycota</taxon>
        <taxon>Peronosporomycetes</taxon>
        <taxon>Peronosporales</taxon>
        <taxon>Peronosporaceae</taxon>
        <taxon>Peronosclerospora</taxon>
    </lineage>
</organism>
<evidence type="ECO:0000313" key="2">
    <source>
        <dbReference type="Proteomes" id="UP001163321"/>
    </source>
</evidence>
<protein>
    <submittedName>
        <fullName evidence="1">Uncharacterized protein</fullName>
    </submittedName>
</protein>
<proteinExistence type="predicted"/>
<accession>A0ACC0WVL3</accession>
<dbReference type="Proteomes" id="UP001163321">
    <property type="component" value="Chromosome 1"/>
</dbReference>
<name>A0ACC0WVL3_9STRA</name>
<evidence type="ECO:0000313" key="1">
    <source>
        <dbReference type="EMBL" id="KAI9922622.1"/>
    </source>
</evidence>
<dbReference type="EMBL" id="CM047580">
    <property type="protein sequence ID" value="KAI9922622.1"/>
    <property type="molecule type" value="Genomic_DNA"/>
</dbReference>